<dbReference type="GO" id="GO:0016020">
    <property type="term" value="C:membrane"/>
    <property type="evidence" value="ECO:0007669"/>
    <property type="project" value="UniProtKB-SubCell"/>
</dbReference>
<evidence type="ECO:0000313" key="7">
    <source>
        <dbReference type="Proteomes" id="UP000646053"/>
    </source>
</evidence>
<dbReference type="Proteomes" id="UP000646053">
    <property type="component" value="Unassembled WGS sequence"/>
</dbReference>
<evidence type="ECO:0000256" key="2">
    <source>
        <dbReference type="ARBA" id="ARBA00022692"/>
    </source>
</evidence>
<proteinExistence type="predicted"/>
<protein>
    <recommendedName>
        <fullName evidence="8">DoxX family protein</fullName>
    </recommendedName>
</protein>
<keyword evidence="7" id="KW-1185">Reference proteome</keyword>
<name>A0A8J7Z5N1_9CYAN</name>
<evidence type="ECO:0000256" key="1">
    <source>
        <dbReference type="ARBA" id="ARBA00004141"/>
    </source>
</evidence>
<dbReference type="RefSeq" id="WP_162424077.1">
    <property type="nucleotide sequence ID" value="NZ_WVIE01000017.1"/>
</dbReference>
<keyword evidence="4 5" id="KW-0472">Membrane</keyword>
<dbReference type="EMBL" id="WVIE01000017">
    <property type="protein sequence ID" value="NDJ18548.1"/>
    <property type="molecule type" value="Genomic_DNA"/>
</dbReference>
<dbReference type="Pfam" id="PF13564">
    <property type="entry name" value="DoxX_2"/>
    <property type="match status" value="1"/>
</dbReference>
<evidence type="ECO:0008006" key="8">
    <source>
        <dbReference type="Google" id="ProtNLM"/>
    </source>
</evidence>
<keyword evidence="2 5" id="KW-0812">Transmembrane</keyword>
<feature type="transmembrane region" description="Helical" evidence="5">
    <location>
        <begin position="63"/>
        <end position="86"/>
    </location>
</feature>
<evidence type="ECO:0000256" key="5">
    <source>
        <dbReference type="SAM" id="Phobius"/>
    </source>
</evidence>
<comment type="subcellular location">
    <subcellularLocation>
        <location evidence="1">Membrane</location>
        <topology evidence="1">Multi-pass membrane protein</topology>
    </subcellularLocation>
</comment>
<evidence type="ECO:0000256" key="4">
    <source>
        <dbReference type="ARBA" id="ARBA00023136"/>
    </source>
</evidence>
<evidence type="ECO:0000313" key="6">
    <source>
        <dbReference type="EMBL" id="NDJ18548.1"/>
    </source>
</evidence>
<keyword evidence="3 5" id="KW-1133">Transmembrane helix</keyword>
<gene>
    <name evidence="6" type="ORF">GS601_14820</name>
</gene>
<dbReference type="InterPro" id="IPR032808">
    <property type="entry name" value="DoxX"/>
</dbReference>
<reference evidence="6" key="1">
    <citation type="submission" date="2019-12" db="EMBL/GenBank/DDBJ databases">
        <title>High-Quality draft genome sequences of three cyanobacteria isolated from the limestone walls of the Old Cathedral of Coimbra.</title>
        <authorList>
            <person name="Tiago I."/>
            <person name="Soares F."/>
            <person name="Portugal A."/>
        </authorList>
    </citation>
    <scope>NUCLEOTIDE SEQUENCE</scope>
    <source>
        <strain evidence="6">A</strain>
    </source>
</reference>
<dbReference type="AlphaFoldDB" id="A0A8J7Z5N1"/>
<feature type="transmembrane region" description="Helical" evidence="5">
    <location>
        <begin position="92"/>
        <end position="113"/>
    </location>
</feature>
<evidence type="ECO:0000256" key="3">
    <source>
        <dbReference type="ARBA" id="ARBA00022989"/>
    </source>
</evidence>
<dbReference type="PANTHER" id="PTHR36974:SF1">
    <property type="entry name" value="DOXX FAMILY MEMBRANE PROTEIN"/>
    <property type="match status" value="1"/>
</dbReference>
<organism evidence="6 7">
    <name type="scientific">Myxacorys almedinensis A</name>
    <dbReference type="NCBI Taxonomy" id="2690445"/>
    <lineage>
        <taxon>Bacteria</taxon>
        <taxon>Bacillati</taxon>
        <taxon>Cyanobacteriota</taxon>
        <taxon>Cyanophyceae</taxon>
        <taxon>Leptolyngbyales</taxon>
        <taxon>Leptolyngbyaceae</taxon>
        <taxon>Myxacorys</taxon>
        <taxon>Myxacorys almedinensis</taxon>
    </lineage>
</organism>
<sequence length="140" mass="15614">MAILIILLATFTFTILVRRFGFSQQPINYRLCGRIALAAMFLFTGISHFVLDDRMVQMLPAFVPFQYFIIYATGILELLFAVGLLLPGYFKPTGILVIAFLICVFPSNVYAALNSVDFGGNVNGPMHLLFRAPLQVFLIA</sequence>
<dbReference type="PANTHER" id="PTHR36974">
    <property type="entry name" value="MEMBRANE PROTEIN-RELATED"/>
    <property type="match status" value="1"/>
</dbReference>
<feature type="transmembrane region" description="Helical" evidence="5">
    <location>
        <begin position="35"/>
        <end position="51"/>
    </location>
</feature>
<comment type="caution">
    <text evidence="6">The sequence shown here is derived from an EMBL/GenBank/DDBJ whole genome shotgun (WGS) entry which is preliminary data.</text>
</comment>
<accession>A0A8J7Z5N1</accession>